<dbReference type="EMBL" id="LAZR01014196">
    <property type="protein sequence ID" value="KKM18553.1"/>
    <property type="molecule type" value="Genomic_DNA"/>
</dbReference>
<reference evidence="1" key="1">
    <citation type="journal article" date="2015" name="Nature">
        <title>Complex archaea that bridge the gap between prokaryotes and eukaryotes.</title>
        <authorList>
            <person name="Spang A."/>
            <person name="Saw J.H."/>
            <person name="Jorgensen S.L."/>
            <person name="Zaremba-Niedzwiedzka K."/>
            <person name="Martijn J."/>
            <person name="Lind A.E."/>
            <person name="van Eijk R."/>
            <person name="Schleper C."/>
            <person name="Guy L."/>
            <person name="Ettema T.J."/>
        </authorList>
    </citation>
    <scope>NUCLEOTIDE SEQUENCE</scope>
</reference>
<dbReference type="InterPro" id="IPR027417">
    <property type="entry name" value="P-loop_NTPase"/>
</dbReference>
<dbReference type="PANTHER" id="PTHR42957:SF1">
    <property type="entry name" value="HELICASE MJ1565-RELATED"/>
    <property type="match status" value="1"/>
</dbReference>
<evidence type="ECO:0008006" key="2">
    <source>
        <dbReference type="Google" id="ProtNLM"/>
    </source>
</evidence>
<sequence>MLESIDNVFGKIAREGRKFQIGLIAITQLPSIIEREILANMNTKIPTIKVIRTPNSFAFFN</sequence>
<name>A0A0F9K8Z6_9ZZZZ</name>
<proteinExistence type="predicted"/>
<evidence type="ECO:0000313" key="1">
    <source>
        <dbReference type="EMBL" id="KKM18553.1"/>
    </source>
</evidence>
<accession>A0A0F9K8Z6</accession>
<dbReference type="Gene3D" id="3.40.50.300">
    <property type="entry name" value="P-loop containing nucleotide triphosphate hydrolases"/>
    <property type="match status" value="1"/>
</dbReference>
<dbReference type="PANTHER" id="PTHR42957">
    <property type="entry name" value="HELICASE MJ1565-RELATED"/>
    <property type="match status" value="1"/>
</dbReference>
<dbReference type="InterPro" id="IPR008571">
    <property type="entry name" value="HerA-like"/>
</dbReference>
<gene>
    <name evidence="1" type="ORF">LCGC14_1664530</name>
</gene>
<dbReference type="AlphaFoldDB" id="A0A0F9K8Z6"/>
<protein>
    <recommendedName>
        <fullName evidence="2">ATP-binding protein</fullName>
    </recommendedName>
</protein>
<organism evidence="1">
    <name type="scientific">marine sediment metagenome</name>
    <dbReference type="NCBI Taxonomy" id="412755"/>
    <lineage>
        <taxon>unclassified sequences</taxon>
        <taxon>metagenomes</taxon>
        <taxon>ecological metagenomes</taxon>
    </lineage>
</organism>
<comment type="caution">
    <text evidence="1">The sequence shown here is derived from an EMBL/GenBank/DDBJ whole genome shotgun (WGS) entry which is preliminary data.</text>
</comment>